<keyword evidence="3" id="KW-1185">Reference proteome</keyword>
<evidence type="ECO:0000313" key="2">
    <source>
        <dbReference type="EMBL" id="MXQ86583.1"/>
    </source>
</evidence>
<accession>A0A6B0RGT9</accession>
<dbReference type="Proteomes" id="UP000322234">
    <property type="component" value="Unassembled WGS sequence"/>
</dbReference>
<proteinExistence type="predicted"/>
<evidence type="ECO:0000313" key="3">
    <source>
        <dbReference type="Proteomes" id="UP000322234"/>
    </source>
</evidence>
<organism evidence="2 3">
    <name type="scientific">Bos mutus</name>
    <name type="common">wild yak</name>
    <dbReference type="NCBI Taxonomy" id="72004"/>
    <lineage>
        <taxon>Eukaryota</taxon>
        <taxon>Metazoa</taxon>
        <taxon>Chordata</taxon>
        <taxon>Craniata</taxon>
        <taxon>Vertebrata</taxon>
        <taxon>Euteleostomi</taxon>
        <taxon>Mammalia</taxon>
        <taxon>Eutheria</taxon>
        <taxon>Laurasiatheria</taxon>
        <taxon>Artiodactyla</taxon>
        <taxon>Ruminantia</taxon>
        <taxon>Pecora</taxon>
        <taxon>Bovidae</taxon>
        <taxon>Bovinae</taxon>
        <taxon>Bos</taxon>
    </lineage>
</organism>
<sequence>MPLLLEPKFCREKREKHEAHKRGRSQHGLGQRPRGSKDLRMLLSRSRKALEKKEIRPAVYVAPELAELAEPDIRQKQRRLTCKSRLGLRSMSADADNRKLTNPVLPTELS</sequence>
<name>A0A6B0RGT9_9CETA</name>
<feature type="compositionally biased region" description="Basic and acidic residues" evidence="1">
    <location>
        <begin position="8"/>
        <end position="18"/>
    </location>
</feature>
<comment type="caution">
    <text evidence="2">The sequence shown here is derived from an EMBL/GenBank/DDBJ whole genome shotgun (WGS) entry which is preliminary data.</text>
</comment>
<dbReference type="AlphaFoldDB" id="A0A6B0RGT9"/>
<evidence type="ECO:0000256" key="1">
    <source>
        <dbReference type="SAM" id="MobiDB-lite"/>
    </source>
</evidence>
<feature type="region of interest" description="Disordered" evidence="1">
    <location>
        <begin position="1"/>
        <end position="39"/>
    </location>
</feature>
<dbReference type="EMBL" id="VBQZ03000034">
    <property type="protein sequence ID" value="MXQ86583.1"/>
    <property type="molecule type" value="Genomic_DNA"/>
</dbReference>
<reference evidence="2" key="1">
    <citation type="submission" date="2019-10" db="EMBL/GenBank/DDBJ databases">
        <title>The sequence and de novo assembly of the wild yak genome.</title>
        <authorList>
            <person name="Liu Y."/>
        </authorList>
    </citation>
    <scope>NUCLEOTIDE SEQUENCE [LARGE SCALE GENOMIC DNA]</scope>
    <source>
        <strain evidence="2">WY2019</strain>
    </source>
</reference>
<protein>
    <submittedName>
        <fullName evidence="2">Uncharacterized protein</fullName>
    </submittedName>
</protein>
<gene>
    <name evidence="2" type="ORF">E5288_WYG012934</name>
</gene>
<feature type="region of interest" description="Disordered" evidence="1">
    <location>
        <begin position="90"/>
        <end position="110"/>
    </location>
</feature>